<gene>
    <name evidence="6" type="ORF">G5B37_04775</name>
</gene>
<dbReference type="KEGG" id="mgel:G5B37_04775"/>
<evidence type="ECO:0000256" key="2">
    <source>
        <dbReference type="PIRSR" id="PIRSR634015-3"/>
    </source>
</evidence>
<feature type="domain" description="Peptidase M1 membrane alanine aminopeptidase" evidence="4">
    <location>
        <begin position="257"/>
        <end position="464"/>
    </location>
</feature>
<dbReference type="AlphaFoldDB" id="A0A6G6GK86"/>
<dbReference type="Gene3D" id="2.60.40.1730">
    <property type="entry name" value="tricorn interacting facor f3 domain"/>
    <property type="match status" value="1"/>
</dbReference>
<reference evidence="6 7" key="1">
    <citation type="submission" date="2020-02" db="EMBL/GenBank/DDBJ databases">
        <title>Complete genome sequence of Flavobacteriaceae bacterium.</title>
        <authorList>
            <person name="Kim S.-J."/>
            <person name="Kim Y.-S."/>
            <person name="Kim K.-H."/>
        </authorList>
    </citation>
    <scope>NUCLEOTIDE SEQUENCE [LARGE SCALE GENOMIC DNA]</scope>
    <source>
        <strain evidence="6 7">RR4-40</strain>
    </source>
</reference>
<protein>
    <submittedName>
        <fullName evidence="6">M1 family metallopeptidase</fullName>
    </submittedName>
</protein>
<keyword evidence="3" id="KW-0732">Signal</keyword>
<feature type="active site" description="Proton donor" evidence="1">
    <location>
        <position position="404"/>
    </location>
</feature>
<evidence type="ECO:0000259" key="4">
    <source>
        <dbReference type="Pfam" id="PF01433"/>
    </source>
</evidence>
<dbReference type="InterPro" id="IPR045357">
    <property type="entry name" value="Aminopeptidase_N-like_N"/>
</dbReference>
<keyword evidence="7" id="KW-1185">Reference proteome</keyword>
<feature type="binding site" evidence="2">
    <location>
        <position position="329"/>
    </location>
    <ligand>
        <name>Zn(2+)</name>
        <dbReference type="ChEBI" id="CHEBI:29105"/>
        <note>catalytic</note>
    </ligand>
</feature>
<keyword evidence="2" id="KW-0862">Zinc</keyword>
<accession>A0A6G6GK86</accession>
<dbReference type="GO" id="GO:0008237">
    <property type="term" value="F:metallopeptidase activity"/>
    <property type="evidence" value="ECO:0007669"/>
    <property type="project" value="InterPro"/>
</dbReference>
<dbReference type="SUPFAM" id="SSF63737">
    <property type="entry name" value="Leukotriene A4 hydrolase N-terminal domain"/>
    <property type="match status" value="1"/>
</dbReference>
<feature type="signal peptide" evidence="3">
    <location>
        <begin position="1"/>
        <end position="18"/>
    </location>
</feature>
<dbReference type="SUPFAM" id="SSF55486">
    <property type="entry name" value="Metalloproteases ('zincins'), catalytic domain"/>
    <property type="match status" value="1"/>
</dbReference>
<feature type="chain" id="PRO_5026094796" evidence="3">
    <location>
        <begin position="19"/>
        <end position="539"/>
    </location>
</feature>
<evidence type="ECO:0000259" key="5">
    <source>
        <dbReference type="Pfam" id="PF17900"/>
    </source>
</evidence>
<dbReference type="InterPro" id="IPR034015">
    <property type="entry name" value="M1_LTA4H"/>
</dbReference>
<dbReference type="EMBL" id="CP049057">
    <property type="protein sequence ID" value="QIE58900.1"/>
    <property type="molecule type" value="Genomic_DNA"/>
</dbReference>
<evidence type="ECO:0000313" key="6">
    <source>
        <dbReference type="EMBL" id="QIE58900.1"/>
    </source>
</evidence>
<name>A0A6G6GK86_9FLAO</name>
<feature type="binding site" evidence="2">
    <location>
        <position position="333"/>
    </location>
    <ligand>
        <name>Zn(2+)</name>
        <dbReference type="ChEBI" id="CHEBI:29105"/>
        <note>catalytic</note>
    </ligand>
</feature>
<dbReference type="Pfam" id="PF01433">
    <property type="entry name" value="Peptidase_M1"/>
    <property type="match status" value="1"/>
</dbReference>
<dbReference type="Pfam" id="PF17900">
    <property type="entry name" value="Peptidase_M1_N"/>
    <property type="match status" value="1"/>
</dbReference>
<evidence type="ECO:0000313" key="7">
    <source>
        <dbReference type="Proteomes" id="UP000505306"/>
    </source>
</evidence>
<dbReference type="GO" id="GO:0008270">
    <property type="term" value="F:zinc ion binding"/>
    <property type="evidence" value="ECO:0007669"/>
    <property type="project" value="InterPro"/>
</dbReference>
<dbReference type="RefSeq" id="WP_164678929.1">
    <property type="nucleotide sequence ID" value="NZ_CP049057.1"/>
</dbReference>
<keyword evidence="2" id="KW-0479">Metal-binding</keyword>
<feature type="active site" description="Proton acceptor" evidence="1">
    <location>
        <position position="330"/>
    </location>
</feature>
<dbReference type="PANTHER" id="PTHR45726">
    <property type="entry name" value="LEUKOTRIENE A-4 HYDROLASE"/>
    <property type="match status" value="1"/>
</dbReference>
<feature type="domain" description="Aminopeptidase N-like N-terminal" evidence="5">
    <location>
        <begin position="41"/>
        <end position="215"/>
    </location>
</feature>
<proteinExistence type="predicted"/>
<dbReference type="Gene3D" id="1.10.390.10">
    <property type="entry name" value="Neutral Protease Domain 2"/>
    <property type="match status" value="1"/>
</dbReference>
<dbReference type="InterPro" id="IPR027268">
    <property type="entry name" value="Peptidase_M4/M1_CTD_sf"/>
</dbReference>
<organism evidence="6 7">
    <name type="scientific">Rasiella rasia</name>
    <dbReference type="NCBI Taxonomy" id="2744027"/>
    <lineage>
        <taxon>Bacteria</taxon>
        <taxon>Pseudomonadati</taxon>
        <taxon>Bacteroidota</taxon>
        <taxon>Flavobacteriia</taxon>
        <taxon>Flavobacteriales</taxon>
        <taxon>Flavobacteriaceae</taxon>
        <taxon>Rasiella</taxon>
    </lineage>
</organism>
<evidence type="ECO:0000256" key="3">
    <source>
        <dbReference type="SAM" id="SignalP"/>
    </source>
</evidence>
<comment type="cofactor">
    <cofactor evidence="2">
        <name>Zn(2+)</name>
        <dbReference type="ChEBI" id="CHEBI:29105"/>
    </cofactor>
    <text evidence="2">Binds 1 zinc ion per subunit.</text>
</comment>
<dbReference type="InterPro" id="IPR014782">
    <property type="entry name" value="Peptidase_M1_dom"/>
</dbReference>
<dbReference type="PANTHER" id="PTHR45726:SF3">
    <property type="entry name" value="LEUKOTRIENE A-4 HYDROLASE"/>
    <property type="match status" value="1"/>
</dbReference>
<feature type="binding site" evidence="2">
    <location>
        <position position="352"/>
    </location>
    <ligand>
        <name>Zn(2+)</name>
        <dbReference type="ChEBI" id="CHEBI:29105"/>
        <note>catalytic</note>
    </ligand>
</feature>
<sequence>MKYFFLAFFLLSFSFGQSQNFTRADSLRGSITPERAWWDVQYYALDVNVNPEEKFIEGTNTITYTVLESQKVMQIDLQAPMKLEKVVQDNKELAGVSEGAAHFIQLKQKQKKGKEYKITLYFSGKPRAARNAPWDGGWSWKTDTNGKHFIATSNQGIGASIWWPNKDHAYDEPDNGARIVATVPKGLVAVANGRLKQTMEDLDANTYVWEVVNPINNYGININIGDYVNFNEKFEGLNGMLDMDYWVLRDNLEKAKFQFEQAPKMIRAFEYWFGPYPFYEDSFKLVEVPYLGMEHQSSVTYGNGYKNGYRGRDLSDTGWGLQFDFIIVHEGGHEWFANNITHIDVADMWIHEGFTAYAESLYLDYHFGTDAAGEYTIGTRRMIQNDKPLIGVYNVQNEGSSDMYYKGANILHTLRQWVNDDKKWRSILKGLNAEFYHKTVTSKQVENYIAQKANLDLTAFWQQYLRTIQIPKLEYKLDDATLTYRYVESVNGFNMPVIMLIDGKEEWITPTTEWQSKTFSNMIQEAKLKTDFFIKSVQL</sequence>
<dbReference type="Proteomes" id="UP000505306">
    <property type="component" value="Chromosome"/>
</dbReference>
<evidence type="ECO:0000256" key="1">
    <source>
        <dbReference type="PIRSR" id="PIRSR634015-1"/>
    </source>
</evidence>
<dbReference type="InterPro" id="IPR042097">
    <property type="entry name" value="Aminopeptidase_N-like_N_sf"/>
</dbReference>
<dbReference type="CDD" id="cd09603">
    <property type="entry name" value="M1_APN_like"/>
    <property type="match status" value="1"/>
</dbReference>